<accession>A0A9D4QM91</accession>
<comment type="caution">
    <text evidence="1">The sequence shown here is derived from an EMBL/GenBank/DDBJ whole genome shotgun (WGS) entry which is preliminary data.</text>
</comment>
<evidence type="ECO:0000313" key="2">
    <source>
        <dbReference type="Proteomes" id="UP000828390"/>
    </source>
</evidence>
<proteinExistence type="predicted"/>
<dbReference type="AlphaFoldDB" id="A0A9D4QM91"/>
<gene>
    <name evidence="1" type="ORF">DPMN_109529</name>
</gene>
<dbReference type="EMBL" id="JAIWYP010000004">
    <property type="protein sequence ID" value="KAH3836159.1"/>
    <property type="molecule type" value="Genomic_DNA"/>
</dbReference>
<keyword evidence="2" id="KW-1185">Reference proteome</keyword>
<organism evidence="1 2">
    <name type="scientific">Dreissena polymorpha</name>
    <name type="common">Zebra mussel</name>
    <name type="synonym">Mytilus polymorpha</name>
    <dbReference type="NCBI Taxonomy" id="45954"/>
    <lineage>
        <taxon>Eukaryota</taxon>
        <taxon>Metazoa</taxon>
        <taxon>Spiralia</taxon>
        <taxon>Lophotrochozoa</taxon>
        <taxon>Mollusca</taxon>
        <taxon>Bivalvia</taxon>
        <taxon>Autobranchia</taxon>
        <taxon>Heteroconchia</taxon>
        <taxon>Euheterodonta</taxon>
        <taxon>Imparidentia</taxon>
        <taxon>Neoheterodontei</taxon>
        <taxon>Myida</taxon>
        <taxon>Dreissenoidea</taxon>
        <taxon>Dreissenidae</taxon>
        <taxon>Dreissena</taxon>
    </lineage>
</organism>
<evidence type="ECO:0000313" key="1">
    <source>
        <dbReference type="EMBL" id="KAH3836159.1"/>
    </source>
</evidence>
<sequence>MTQIASFVVSAQEGVQIRNVGQKPSTNIYELNPDHTYFIIADEETQDARLASLRCAIENQFRNKSARRRPTVQRLMSLGLGMCYDAWMQALLYEPSSGKTGLNACV</sequence>
<name>A0A9D4QM91_DREPO</name>
<dbReference type="Proteomes" id="UP000828390">
    <property type="component" value="Unassembled WGS sequence"/>
</dbReference>
<reference evidence="1" key="1">
    <citation type="journal article" date="2019" name="bioRxiv">
        <title>The Genome of the Zebra Mussel, Dreissena polymorpha: A Resource for Invasive Species Research.</title>
        <authorList>
            <person name="McCartney M.A."/>
            <person name="Auch B."/>
            <person name="Kono T."/>
            <person name="Mallez S."/>
            <person name="Zhang Y."/>
            <person name="Obille A."/>
            <person name="Becker A."/>
            <person name="Abrahante J.E."/>
            <person name="Garbe J."/>
            <person name="Badalamenti J.P."/>
            <person name="Herman A."/>
            <person name="Mangelson H."/>
            <person name="Liachko I."/>
            <person name="Sullivan S."/>
            <person name="Sone E.D."/>
            <person name="Koren S."/>
            <person name="Silverstein K.A.T."/>
            <person name="Beckman K.B."/>
            <person name="Gohl D.M."/>
        </authorList>
    </citation>
    <scope>NUCLEOTIDE SEQUENCE</scope>
    <source>
        <strain evidence="1">Duluth1</strain>
        <tissue evidence="1">Whole animal</tissue>
    </source>
</reference>
<protein>
    <submittedName>
        <fullName evidence="1">Uncharacterized protein</fullName>
    </submittedName>
</protein>
<reference evidence="1" key="2">
    <citation type="submission" date="2020-11" db="EMBL/GenBank/DDBJ databases">
        <authorList>
            <person name="McCartney M.A."/>
            <person name="Auch B."/>
            <person name="Kono T."/>
            <person name="Mallez S."/>
            <person name="Becker A."/>
            <person name="Gohl D.M."/>
            <person name="Silverstein K.A.T."/>
            <person name="Koren S."/>
            <person name="Bechman K.B."/>
            <person name="Herman A."/>
            <person name="Abrahante J.E."/>
            <person name="Garbe J."/>
        </authorList>
    </citation>
    <scope>NUCLEOTIDE SEQUENCE</scope>
    <source>
        <strain evidence="1">Duluth1</strain>
        <tissue evidence="1">Whole animal</tissue>
    </source>
</reference>